<organism evidence="2">
    <name type="scientific">marine sediment metagenome</name>
    <dbReference type="NCBI Taxonomy" id="412755"/>
    <lineage>
        <taxon>unclassified sequences</taxon>
        <taxon>metagenomes</taxon>
        <taxon>ecological metagenomes</taxon>
    </lineage>
</organism>
<gene>
    <name evidence="2" type="ORF">S06H3_30932</name>
</gene>
<dbReference type="InterPro" id="IPR006626">
    <property type="entry name" value="PbH1"/>
</dbReference>
<name>X1PLW5_9ZZZZ</name>
<proteinExistence type="predicted"/>
<dbReference type="InterPro" id="IPR012334">
    <property type="entry name" value="Pectin_lyas_fold"/>
</dbReference>
<dbReference type="InterPro" id="IPR011050">
    <property type="entry name" value="Pectin_lyase_fold/virulence"/>
</dbReference>
<dbReference type="Gene3D" id="2.160.20.10">
    <property type="entry name" value="Single-stranded right-handed beta-helix, Pectin lyase-like"/>
    <property type="match status" value="2"/>
</dbReference>
<dbReference type="AlphaFoldDB" id="X1PLW5"/>
<feature type="non-terminal residue" evidence="2">
    <location>
        <position position="1"/>
    </location>
</feature>
<feature type="non-terminal residue" evidence="2">
    <location>
        <position position="280"/>
    </location>
</feature>
<evidence type="ECO:0000259" key="1">
    <source>
        <dbReference type="Pfam" id="PF13229"/>
    </source>
</evidence>
<reference evidence="2" key="1">
    <citation type="journal article" date="2014" name="Front. Microbiol.">
        <title>High frequency of phylogenetically diverse reductive dehalogenase-homologous genes in deep subseafloor sedimentary metagenomes.</title>
        <authorList>
            <person name="Kawai M."/>
            <person name="Futagami T."/>
            <person name="Toyoda A."/>
            <person name="Takaki Y."/>
            <person name="Nishi S."/>
            <person name="Hori S."/>
            <person name="Arai W."/>
            <person name="Tsubouchi T."/>
            <person name="Morono Y."/>
            <person name="Uchiyama I."/>
            <person name="Ito T."/>
            <person name="Fujiyama A."/>
            <person name="Inagaki F."/>
            <person name="Takami H."/>
        </authorList>
    </citation>
    <scope>NUCLEOTIDE SEQUENCE</scope>
    <source>
        <strain evidence="2">Expedition CK06-06</strain>
    </source>
</reference>
<dbReference type="SMART" id="SM00710">
    <property type="entry name" value="PbH1"/>
    <property type="match status" value="3"/>
</dbReference>
<dbReference type="EMBL" id="BARV01018265">
    <property type="protein sequence ID" value="GAI31869.1"/>
    <property type="molecule type" value="Genomic_DNA"/>
</dbReference>
<evidence type="ECO:0000313" key="2">
    <source>
        <dbReference type="EMBL" id="GAI31869.1"/>
    </source>
</evidence>
<accession>X1PLW5</accession>
<comment type="caution">
    <text evidence="2">The sequence shown here is derived from an EMBL/GenBank/DDBJ whole genome shotgun (WGS) entry which is preliminary data.</text>
</comment>
<dbReference type="Pfam" id="PF13229">
    <property type="entry name" value="Beta_helix"/>
    <property type="match status" value="1"/>
</dbReference>
<dbReference type="SUPFAM" id="SSF51126">
    <property type="entry name" value="Pectin lyase-like"/>
    <property type="match status" value="1"/>
</dbReference>
<dbReference type="InterPro" id="IPR039448">
    <property type="entry name" value="Beta_helix"/>
</dbReference>
<protein>
    <recommendedName>
        <fullName evidence="1">Right handed beta helix domain-containing protein</fullName>
    </recommendedName>
</protein>
<sequence>GTEIHYNNIVGNGYGVKSFVYWHDTGEVLAEQVDATLNWWGDPSGPSGVGLGTGDNVSDNVDYTPWFATENPSEDAKNVELIRDTETVAWSETIQAAIDAASSGDTIIVAAGIYEEEIKIMDKSLTLLGAQADVPIVNGERAGDESVIRGKVTDWGYRSTYCVVRIQHSDVVVNGFTIEKARQWNIGIQGISEGISNILVSYNYIEDSGYDGIFRANSVADVTITHNYIASNRRGILTNGGATTITNNTFYGNGKGIDFTGGDLYSIYFSDYAEPKYPTI</sequence>
<feature type="domain" description="Right handed beta helix" evidence="1">
    <location>
        <begin position="184"/>
        <end position="262"/>
    </location>
</feature>